<gene>
    <name evidence="3" type="ORF">G7043_35055</name>
</gene>
<evidence type="ECO:0000313" key="4">
    <source>
        <dbReference type="Proteomes" id="UP000481360"/>
    </source>
</evidence>
<dbReference type="Proteomes" id="UP000481360">
    <property type="component" value="Unassembled WGS sequence"/>
</dbReference>
<dbReference type="Gene3D" id="2.120.10.10">
    <property type="match status" value="1"/>
</dbReference>
<feature type="domain" description="Ricin B lectin" evidence="2">
    <location>
        <begin position="368"/>
        <end position="504"/>
    </location>
</feature>
<dbReference type="Pfam" id="PF14200">
    <property type="entry name" value="RicinB_lectin_2"/>
    <property type="match status" value="2"/>
</dbReference>
<protein>
    <recommendedName>
        <fullName evidence="2">Ricin B lectin domain-containing protein</fullName>
    </recommendedName>
</protein>
<dbReference type="PANTHER" id="PTHR38792:SF3">
    <property type="entry name" value="BNR_ASP-BOX REPEAT DOMAIN PROTEIN (AFU_ORTHOLOGUE AFUA_7G06430)-RELATED"/>
    <property type="match status" value="1"/>
</dbReference>
<dbReference type="RefSeq" id="WP_166052966.1">
    <property type="nucleotide sequence ID" value="NZ_JAAMPJ010000012.1"/>
</dbReference>
<dbReference type="EMBL" id="JAAMPJ010000012">
    <property type="protein sequence ID" value="NGY64144.1"/>
    <property type="molecule type" value="Genomic_DNA"/>
</dbReference>
<evidence type="ECO:0000256" key="1">
    <source>
        <dbReference type="SAM" id="SignalP"/>
    </source>
</evidence>
<accession>A0A7C9RVX5</accession>
<dbReference type="InterPro" id="IPR035992">
    <property type="entry name" value="Ricin_B-like_lectins"/>
</dbReference>
<keyword evidence="1" id="KW-0732">Signal</keyword>
<reference evidence="3 4" key="1">
    <citation type="submission" date="2020-03" db="EMBL/GenBank/DDBJ databases">
        <title>Isolation and identification of active actinomycetes.</title>
        <authorList>
            <person name="Sun X."/>
        </authorList>
    </citation>
    <scope>NUCLEOTIDE SEQUENCE [LARGE SCALE GENOMIC DNA]</scope>
    <source>
        <strain evidence="3 4">NEAU-D13</strain>
    </source>
</reference>
<comment type="caution">
    <text evidence="3">The sequence shown here is derived from an EMBL/GenBank/DDBJ whole genome shotgun (WGS) entry which is preliminary data.</text>
</comment>
<evidence type="ECO:0000313" key="3">
    <source>
        <dbReference type="EMBL" id="NGY64144.1"/>
    </source>
</evidence>
<dbReference type="AlphaFoldDB" id="A0A7C9RVX5"/>
<dbReference type="SMART" id="SM00458">
    <property type="entry name" value="RICIN"/>
    <property type="match status" value="1"/>
</dbReference>
<dbReference type="InterPro" id="IPR000772">
    <property type="entry name" value="Ricin_B_lectin"/>
</dbReference>
<dbReference type="CDD" id="cd15482">
    <property type="entry name" value="Sialidase_non-viral"/>
    <property type="match status" value="1"/>
</dbReference>
<dbReference type="SUPFAM" id="SSF50939">
    <property type="entry name" value="Sialidases"/>
    <property type="match status" value="1"/>
</dbReference>
<name>A0A7C9RVX5_9PSEU</name>
<keyword evidence="4" id="KW-1185">Reference proteome</keyword>
<organism evidence="3 4">
    <name type="scientific">Lentzea alba</name>
    <dbReference type="NCBI Taxonomy" id="2714351"/>
    <lineage>
        <taxon>Bacteria</taxon>
        <taxon>Bacillati</taxon>
        <taxon>Actinomycetota</taxon>
        <taxon>Actinomycetes</taxon>
        <taxon>Pseudonocardiales</taxon>
        <taxon>Pseudonocardiaceae</taxon>
        <taxon>Lentzea</taxon>
    </lineage>
</organism>
<dbReference type="InterPro" id="IPR036278">
    <property type="entry name" value="Sialidase_sf"/>
</dbReference>
<dbReference type="PANTHER" id="PTHR38792">
    <property type="entry name" value="BNR/ASP-BOX REPEAT DOMAIN PROTEIN (AFU_ORTHOLOGUE AFUA_7G06430)-RELATED"/>
    <property type="match status" value="1"/>
</dbReference>
<dbReference type="SUPFAM" id="SSF50370">
    <property type="entry name" value="Ricin B-like lectins"/>
    <property type="match status" value="1"/>
</dbReference>
<dbReference type="Gene3D" id="2.80.10.50">
    <property type="match status" value="1"/>
</dbReference>
<evidence type="ECO:0000259" key="2">
    <source>
        <dbReference type="SMART" id="SM00458"/>
    </source>
</evidence>
<proteinExistence type="predicted"/>
<dbReference type="PROSITE" id="PS50231">
    <property type="entry name" value="RICIN_B_LECTIN"/>
    <property type="match status" value="1"/>
</dbReference>
<sequence>MFSLQRHRMWLLTVLLVLVGGTLNASPALAYGPSVLVAPSGDCTRPYCFTYAKSAQLPSGRLVATYEDNNQPLENMTFPIWSSIDNGRSWSRRSKVADTSPRKWGNWTNPHLYVLPQRIGTMPAGTLLLAGISSPPDRSATAIQLYRSNDDGATWRWVSEVALGGGQWGSPNPKPIWEPYLLVANNRLIVYYSDERDKDNHDQKLVHQTSTDGLRWGPVVEDVAMADRALRPGMPIVTRMADGRYLMVFEMVGQPNTPNNFKISADPESWNALDGGTTIDHGGSPMVITLPNGRLVYNSHGSGDVRVNTGNGAGPWTPVRTTMPTGYSRMLQPVAGTGRVLILSVEGFWVNERNAVRYGDVDLGHSAGAYYKLVNRQTGKVLDTLQSSLQDGADLVQWADNGGANQQWHVTDVGGDYRTLFNRNSGRVLSIWDTSTADNARAVQWVENAGADQQWQLVPVGAYYRLVARHSGNALSVLDGSGSDGAQIVQRAYNGSFDQQWRLVRVG</sequence>
<feature type="signal peptide" evidence="1">
    <location>
        <begin position="1"/>
        <end position="30"/>
    </location>
</feature>
<feature type="chain" id="PRO_5028840606" description="Ricin B lectin domain-containing protein" evidence="1">
    <location>
        <begin position="31"/>
        <end position="507"/>
    </location>
</feature>